<evidence type="ECO:0000259" key="11">
    <source>
        <dbReference type="SMART" id="SM00382"/>
    </source>
</evidence>
<feature type="region of interest" description="Disordered" evidence="10">
    <location>
        <begin position="107"/>
        <end position="170"/>
    </location>
</feature>
<sequence>MVWGFGGGGGGSKLPDQPTNLQLPKLDIRGTPGDDDDNKSAQMSAETKYRFDSAALERAAKAAKDLESSPHAVQVIDLIKTAEVTKQLELQKSNNEFAVNLERLRQEEQRKTDRERLEQQSKINQQKAQYEDQLARRRHEDQINAQKRAEEDKIRREKLHQEEQIRRQSEAIAQQEDLKRKTIDYEVKKKADLKMKQIEADYKARAVYERENVDIHSKSQQLKAEENRKTILESIEKASTVIGQGFRGFITDWDKVKSTALGLTLFATGIYGAKYSVSMTARAIESRIGKPKLLKETSRLNFIDLFSHPVKSFQRIRDARRPQDALKDVIFKPAIEEELRDVAIATRNTKMNRSFYRNFMFYGPPGTGKTLFAKRLAQHSGMDFAMFSGGDVGPLGRNAVSQIHKIFDWSQTSRRGLLLFIDEAEAFLSERRSGQVSEELHQVVDAFLNRTGEQSDRYMFVLSTNLPEQIDKAVEDRIDEEIEFEIPTLDERKRLVRLYFDKYVLQPAASGKRRGMKVEKFDYGAVCDKVAGMIEGFSGRAISKLAVAWQADAFASADRTLTEEMLMKRVNKTIPRYMKRLERINPKLYQQ</sequence>
<feature type="compositionally biased region" description="Basic and acidic residues" evidence="10">
    <location>
        <begin position="129"/>
        <end position="169"/>
    </location>
</feature>
<dbReference type="SMART" id="SM00382">
    <property type="entry name" value="AAA"/>
    <property type="match status" value="1"/>
</dbReference>
<feature type="compositionally biased region" description="Basic and acidic residues" evidence="10">
    <location>
        <begin position="107"/>
        <end position="119"/>
    </location>
</feature>
<protein>
    <submittedName>
        <fullName evidence="12">ATPase family AAA domain-containing protein 3</fullName>
    </submittedName>
</protein>
<evidence type="ECO:0000256" key="8">
    <source>
        <dbReference type="ARBA" id="ARBA00023136"/>
    </source>
</evidence>
<keyword evidence="5" id="KW-0067">ATP-binding</keyword>
<name>A0A6G1SGA3_9ACAR</name>
<evidence type="ECO:0000256" key="6">
    <source>
        <dbReference type="ARBA" id="ARBA00023054"/>
    </source>
</evidence>
<dbReference type="GO" id="GO:0005743">
    <property type="term" value="C:mitochondrial inner membrane"/>
    <property type="evidence" value="ECO:0007669"/>
    <property type="project" value="UniProtKB-SubCell"/>
</dbReference>
<dbReference type="Pfam" id="PF00004">
    <property type="entry name" value="AAA"/>
    <property type="match status" value="1"/>
</dbReference>
<keyword evidence="9" id="KW-1135">Mitochondrion nucleoid</keyword>
<keyword evidence="6" id="KW-0175">Coiled coil</keyword>
<reference evidence="12" key="1">
    <citation type="submission" date="2018-10" db="EMBL/GenBank/DDBJ databases">
        <title>Transcriptome assembly of Aceria tosichella (Wheat curl mite) Type 2.</title>
        <authorList>
            <person name="Scully E.D."/>
            <person name="Geib S.M."/>
            <person name="Palmer N.A."/>
            <person name="Gupta A.K."/>
            <person name="Sarath G."/>
            <person name="Tatineni S."/>
        </authorList>
    </citation>
    <scope>NUCLEOTIDE SEQUENCE</scope>
    <source>
        <strain evidence="12">LincolnNE</strain>
    </source>
</reference>
<keyword evidence="4" id="KW-0999">Mitochondrion inner membrane</keyword>
<evidence type="ECO:0000256" key="9">
    <source>
        <dbReference type="ARBA" id="ARBA00023271"/>
    </source>
</evidence>
<dbReference type="AlphaFoldDB" id="A0A6G1SGA3"/>
<dbReference type="SUPFAM" id="SSF52540">
    <property type="entry name" value="P-loop containing nucleoside triphosphate hydrolases"/>
    <property type="match status" value="1"/>
</dbReference>
<dbReference type="EMBL" id="GGYP01004172">
    <property type="protein sequence ID" value="MDE48943.1"/>
    <property type="molecule type" value="Transcribed_RNA"/>
</dbReference>
<evidence type="ECO:0000256" key="5">
    <source>
        <dbReference type="ARBA" id="ARBA00022840"/>
    </source>
</evidence>
<dbReference type="GO" id="GO:0016887">
    <property type="term" value="F:ATP hydrolysis activity"/>
    <property type="evidence" value="ECO:0007669"/>
    <property type="project" value="InterPro"/>
</dbReference>
<dbReference type="GO" id="GO:0042645">
    <property type="term" value="C:mitochondrial nucleoid"/>
    <property type="evidence" value="ECO:0007669"/>
    <property type="project" value="UniProtKB-SubCell"/>
</dbReference>
<evidence type="ECO:0000256" key="4">
    <source>
        <dbReference type="ARBA" id="ARBA00022792"/>
    </source>
</evidence>
<dbReference type="GO" id="GO:0008270">
    <property type="term" value="F:zinc ion binding"/>
    <property type="evidence" value="ECO:0007669"/>
    <property type="project" value="TreeGrafter"/>
</dbReference>
<dbReference type="PANTHER" id="PTHR23075:SF0">
    <property type="entry name" value="ATPASE FAMILY AAA DOMAIN-CONTAINING PROTEIN 3"/>
    <property type="match status" value="1"/>
</dbReference>
<dbReference type="InterPro" id="IPR003959">
    <property type="entry name" value="ATPase_AAA_core"/>
</dbReference>
<evidence type="ECO:0000256" key="10">
    <source>
        <dbReference type="SAM" id="MobiDB-lite"/>
    </source>
</evidence>
<proteinExistence type="predicted"/>
<dbReference type="InterPro" id="IPR021911">
    <property type="entry name" value="ATAD3_N"/>
</dbReference>
<keyword evidence="8" id="KW-0472">Membrane</keyword>
<dbReference type="PANTHER" id="PTHR23075">
    <property type="entry name" value="PUTATIVE ATP-ASE"/>
    <property type="match status" value="1"/>
</dbReference>
<dbReference type="GO" id="GO:0005524">
    <property type="term" value="F:ATP binding"/>
    <property type="evidence" value="ECO:0007669"/>
    <property type="project" value="UniProtKB-KW"/>
</dbReference>
<accession>A0A6G1SGA3</accession>
<evidence type="ECO:0000256" key="7">
    <source>
        <dbReference type="ARBA" id="ARBA00023128"/>
    </source>
</evidence>
<dbReference type="InterPro" id="IPR003593">
    <property type="entry name" value="AAA+_ATPase"/>
</dbReference>
<evidence type="ECO:0000313" key="12">
    <source>
        <dbReference type="EMBL" id="MDE48943.1"/>
    </source>
</evidence>
<comment type="subcellular location">
    <subcellularLocation>
        <location evidence="1">Mitochondrion inner membrane</location>
    </subcellularLocation>
    <subcellularLocation>
        <location evidence="2">Mitochondrion matrix</location>
        <location evidence="2">Mitochondrion nucleoid</location>
    </subcellularLocation>
</comment>
<feature type="domain" description="AAA+ ATPase" evidence="11">
    <location>
        <begin position="355"/>
        <end position="488"/>
    </location>
</feature>
<keyword evidence="7" id="KW-0496">Mitochondrion</keyword>
<evidence type="ECO:0000256" key="1">
    <source>
        <dbReference type="ARBA" id="ARBA00004273"/>
    </source>
</evidence>
<dbReference type="Gene3D" id="3.40.50.300">
    <property type="entry name" value="P-loop containing nucleotide triphosphate hydrolases"/>
    <property type="match status" value="1"/>
</dbReference>
<feature type="region of interest" description="Disordered" evidence="10">
    <location>
        <begin position="1"/>
        <end position="51"/>
    </location>
</feature>
<organism evidence="12">
    <name type="scientific">Aceria tosichella</name>
    <name type="common">wheat curl mite</name>
    <dbReference type="NCBI Taxonomy" id="561515"/>
    <lineage>
        <taxon>Eukaryota</taxon>
        <taxon>Metazoa</taxon>
        <taxon>Ecdysozoa</taxon>
        <taxon>Arthropoda</taxon>
        <taxon>Chelicerata</taxon>
        <taxon>Arachnida</taxon>
        <taxon>Acari</taxon>
        <taxon>Acariformes</taxon>
        <taxon>Trombidiformes</taxon>
        <taxon>Prostigmata</taxon>
        <taxon>Eupodina</taxon>
        <taxon>Eriophyoidea</taxon>
        <taxon>Eriophyidae</taxon>
        <taxon>Eriophyinae</taxon>
        <taxon>Aceriini</taxon>
        <taxon>Aceria</taxon>
    </lineage>
</organism>
<dbReference type="InterPro" id="IPR027417">
    <property type="entry name" value="P-loop_NTPase"/>
</dbReference>
<keyword evidence="3" id="KW-0547">Nucleotide-binding</keyword>
<gene>
    <name evidence="12" type="primary">atad3</name>
    <name evidence="12" type="ORF">g.10279</name>
</gene>
<dbReference type="Pfam" id="PF12037">
    <property type="entry name" value="ATAD3_N"/>
    <property type="match status" value="1"/>
</dbReference>
<evidence type="ECO:0000256" key="2">
    <source>
        <dbReference type="ARBA" id="ARBA00004436"/>
    </source>
</evidence>
<dbReference type="GO" id="GO:0007005">
    <property type="term" value="P:mitochondrion organization"/>
    <property type="evidence" value="ECO:0007669"/>
    <property type="project" value="TreeGrafter"/>
</dbReference>
<feature type="compositionally biased region" description="Gly residues" evidence="10">
    <location>
        <begin position="1"/>
        <end position="12"/>
    </location>
</feature>
<evidence type="ECO:0000256" key="3">
    <source>
        <dbReference type="ARBA" id="ARBA00022741"/>
    </source>
</evidence>